<name>A0A0F7S0I0_9BASI</name>
<protein>
    <recommendedName>
        <fullName evidence="4">Proteasome assembly chaperone 1</fullName>
    </recommendedName>
</protein>
<accession>A0A0F7S0I0</accession>
<evidence type="ECO:0000256" key="1">
    <source>
        <dbReference type="SAM" id="MobiDB-lite"/>
    </source>
</evidence>
<evidence type="ECO:0000313" key="2">
    <source>
        <dbReference type="EMBL" id="CDW95374.1"/>
    </source>
</evidence>
<dbReference type="AlphaFoldDB" id="A0A0F7S0I0"/>
<evidence type="ECO:0000313" key="3">
    <source>
        <dbReference type="Proteomes" id="UP000242770"/>
    </source>
</evidence>
<dbReference type="Proteomes" id="UP000242770">
    <property type="component" value="Unassembled WGS sequence"/>
</dbReference>
<evidence type="ECO:0008006" key="4">
    <source>
        <dbReference type="Google" id="ProtNLM"/>
    </source>
</evidence>
<reference evidence="3" key="1">
    <citation type="submission" date="2014-06" db="EMBL/GenBank/DDBJ databases">
        <authorList>
            <person name="Berkman P.J."/>
        </authorList>
    </citation>
    <scope>NUCLEOTIDE SEQUENCE [LARGE SCALE GENOMIC DNA]</scope>
</reference>
<dbReference type="STRING" id="49012.A0A0F7S0I0"/>
<sequence length="292" mass="30409">MDFDPANRDVAAPRYELESGSEDEFEFDGIHQGAEPKSQEPFQLVATDGTTQDVALEKGSQLVVLIGSAGAAVLSSLGGAAPAQHSLLRCGSEQHAAIAVASSSHGQKVAAALVAPLAQLRSSRFHEIASTLIEAAKPSSVVIVDSYSPQDELYRESSEEEAGQGAAIRYLATPSYLAQHPIDSNKLSPLRSPESASGLGAAFLSKAVINDIPAILALLEDVSFRAHVQLYGSLGASRLSPGVSETLSGLAGLSSVPKDAEYKAPSILEFVASRRAQPAANLAVLGDGNMYI</sequence>
<keyword evidence="3" id="KW-1185">Reference proteome</keyword>
<dbReference type="EMBL" id="CCFA01000366">
    <property type="protein sequence ID" value="CDW95374.1"/>
    <property type="molecule type" value="Genomic_DNA"/>
</dbReference>
<gene>
    <name evidence="2" type="primary">SSCI07180.1</name>
</gene>
<proteinExistence type="predicted"/>
<feature type="region of interest" description="Disordered" evidence="1">
    <location>
        <begin position="1"/>
        <end position="22"/>
    </location>
</feature>
<organism evidence="2 3">
    <name type="scientific">Sporisorium scitamineum</name>
    <dbReference type="NCBI Taxonomy" id="49012"/>
    <lineage>
        <taxon>Eukaryota</taxon>
        <taxon>Fungi</taxon>
        <taxon>Dikarya</taxon>
        <taxon>Basidiomycota</taxon>
        <taxon>Ustilaginomycotina</taxon>
        <taxon>Ustilaginomycetes</taxon>
        <taxon>Ustilaginales</taxon>
        <taxon>Ustilaginaceae</taxon>
        <taxon>Sporisorium</taxon>
    </lineage>
</organism>